<name>A0A1E7FIM4_9STRA</name>
<evidence type="ECO:0000256" key="2">
    <source>
        <dbReference type="ARBA" id="ARBA00023043"/>
    </source>
</evidence>
<sequence length="464" mass="51957">MVSSNKSSSCLMRMILPFFCFITIVAATNLRSVSGRKIGAEPVVEPVVQYGTQCSFAITGPKLDGCGTGTNADPVLIKQRQQFYNEYMNGCYQHYNKDDCIDEELTRLEMNQRQPQSMVNMTTTGYMKTTAPASLMKLLTKFWEQNKEEKEMEEWGEGSIYTNHWKSPTHMVNVGDEYLEGGGKTLKKAIWDAAVTGMEEWTGGVAKLRPVSLYGIREYTEGAVLSPHVDRVPLVSSGIVNVAQDVDEDWPLEVYDRNGHAVNITMKPGDMILYESHSLIHGRPFPLKGRYYANVFIHFEPFEGWDINAANDAGDNDKTKTKPKLGDNNGDLPPYILPGSPEEAHFRRTNPNGWSKYFAEGEEPPVTRYAADGLLQKIKDLYLVDPRLMWFADENGWTPLHEACRAGHLNIVQFLIDKGAGVNDITGDGLTALRIAINYLGTNNDITKLLVGLDAEDKDRKIII</sequence>
<keyword evidence="2 3" id="KW-0040">ANK repeat</keyword>
<dbReference type="PANTHER" id="PTHR24171:SF8">
    <property type="entry name" value="BRCA1-ASSOCIATED RING DOMAIN PROTEIN 1"/>
    <property type="match status" value="1"/>
</dbReference>
<dbReference type="SMART" id="SM00248">
    <property type="entry name" value="ANK"/>
    <property type="match status" value="2"/>
</dbReference>
<keyword evidence="4" id="KW-0732">Signal</keyword>
<dbReference type="AlphaFoldDB" id="A0A1E7FIM4"/>
<dbReference type="KEGG" id="fcy:FRACYDRAFT_238428"/>
<feature type="repeat" description="ANK" evidence="3">
    <location>
        <begin position="395"/>
        <end position="427"/>
    </location>
</feature>
<evidence type="ECO:0000256" key="1">
    <source>
        <dbReference type="ARBA" id="ARBA00022737"/>
    </source>
</evidence>
<dbReference type="InParanoid" id="A0A1E7FIM4"/>
<feature type="chain" id="PRO_5009193197" evidence="4">
    <location>
        <begin position="28"/>
        <end position="464"/>
    </location>
</feature>
<dbReference type="GO" id="GO:0085020">
    <property type="term" value="P:protein K6-linked ubiquitination"/>
    <property type="evidence" value="ECO:0007669"/>
    <property type="project" value="TreeGrafter"/>
</dbReference>
<dbReference type="InterPro" id="IPR002110">
    <property type="entry name" value="Ankyrin_rpt"/>
</dbReference>
<dbReference type="Pfam" id="PF12796">
    <property type="entry name" value="Ank_2"/>
    <property type="match status" value="1"/>
</dbReference>
<dbReference type="SUPFAM" id="SSF48403">
    <property type="entry name" value="Ankyrin repeat"/>
    <property type="match status" value="1"/>
</dbReference>
<dbReference type="InterPro" id="IPR036770">
    <property type="entry name" value="Ankyrin_rpt-contain_sf"/>
</dbReference>
<dbReference type="OrthoDB" id="194358at2759"/>
<accession>A0A1E7FIM4</accession>
<organism evidence="5 6">
    <name type="scientific">Fragilariopsis cylindrus CCMP1102</name>
    <dbReference type="NCBI Taxonomy" id="635003"/>
    <lineage>
        <taxon>Eukaryota</taxon>
        <taxon>Sar</taxon>
        <taxon>Stramenopiles</taxon>
        <taxon>Ochrophyta</taxon>
        <taxon>Bacillariophyta</taxon>
        <taxon>Bacillariophyceae</taxon>
        <taxon>Bacillariophycidae</taxon>
        <taxon>Bacillariales</taxon>
        <taxon>Bacillariaceae</taxon>
        <taxon>Fragilariopsis</taxon>
    </lineage>
</organism>
<dbReference type="EMBL" id="KV784357">
    <property type="protein sequence ID" value="OEU17997.1"/>
    <property type="molecule type" value="Genomic_DNA"/>
</dbReference>
<evidence type="ECO:0000256" key="4">
    <source>
        <dbReference type="SAM" id="SignalP"/>
    </source>
</evidence>
<keyword evidence="1" id="KW-0677">Repeat</keyword>
<keyword evidence="6" id="KW-1185">Reference proteome</keyword>
<reference evidence="5 6" key="1">
    <citation type="submission" date="2016-09" db="EMBL/GenBank/DDBJ databases">
        <title>Extensive genetic diversity and differential bi-allelic expression allows diatom success in the polar Southern Ocean.</title>
        <authorList>
            <consortium name="DOE Joint Genome Institute"/>
            <person name="Mock T."/>
            <person name="Otillar R.P."/>
            <person name="Strauss J."/>
            <person name="Dupont C."/>
            <person name="Frickenhaus S."/>
            <person name="Maumus F."/>
            <person name="Mcmullan M."/>
            <person name="Sanges R."/>
            <person name="Schmutz J."/>
            <person name="Toseland A."/>
            <person name="Valas R."/>
            <person name="Veluchamy A."/>
            <person name="Ward B.J."/>
            <person name="Allen A."/>
            <person name="Barry K."/>
            <person name="Falciatore A."/>
            <person name="Ferrante M."/>
            <person name="Fortunato A.E."/>
            <person name="Gloeckner G."/>
            <person name="Gruber A."/>
            <person name="Hipkin R."/>
            <person name="Janech M."/>
            <person name="Kroth P."/>
            <person name="Leese F."/>
            <person name="Lindquist E."/>
            <person name="Lyon B.R."/>
            <person name="Martin J."/>
            <person name="Mayer C."/>
            <person name="Parker M."/>
            <person name="Quesneville H."/>
            <person name="Raymond J."/>
            <person name="Uhlig C."/>
            <person name="Valentin K.U."/>
            <person name="Worden A.Z."/>
            <person name="Armbrust E.V."/>
            <person name="Bowler C."/>
            <person name="Green B."/>
            <person name="Moulton V."/>
            <person name="Van Oosterhout C."/>
            <person name="Grigoriev I."/>
        </authorList>
    </citation>
    <scope>NUCLEOTIDE SEQUENCE [LARGE SCALE GENOMIC DNA]</scope>
    <source>
        <strain evidence="5 6">CCMP1102</strain>
    </source>
</reference>
<evidence type="ECO:0000313" key="6">
    <source>
        <dbReference type="Proteomes" id="UP000095751"/>
    </source>
</evidence>
<proteinExistence type="predicted"/>
<dbReference type="PROSITE" id="PS50088">
    <property type="entry name" value="ANK_REPEAT"/>
    <property type="match status" value="1"/>
</dbReference>
<protein>
    <submittedName>
        <fullName evidence="5">Uncharacterized protein</fullName>
    </submittedName>
</protein>
<feature type="signal peptide" evidence="4">
    <location>
        <begin position="1"/>
        <end position="27"/>
    </location>
</feature>
<gene>
    <name evidence="5" type="ORF">FRACYDRAFT_238428</name>
</gene>
<dbReference type="PANTHER" id="PTHR24171">
    <property type="entry name" value="ANKYRIN REPEAT DOMAIN-CONTAINING PROTEIN 39-RELATED"/>
    <property type="match status" value="1"/>
</dbReference>
<evidence type="ECO:0000256" key="3">
    <source>
        <dbReference type="PROSITE-ProRule" id="PRU00023"/>
    </source>
</evidence>
<dbReference type="Proteomes" id="UP000095751">
    <property type="component" value="Unassembled WGS sequence"/>
</dbReference>
<dbReference type="PROSITE" id="PS50297">
    <property type="entry name" value="ANK_REP_REGION"/>
    <property type="match status" value="1"/>
</dbReference>
<evidence type="ECO:0000313" key="5">
    <source>
        <dbReference type="EMBL" id="OEU17997.1"/>
    </source>
</evidence>
<dbReference type="Gene3D" id="1.25.40.20">
    <property type="entry name" value="Ankyrin repeat-containing domain"/>
    <property type="match status" value="1"/>
</dbReference>
<dbReference type="GO" id="GO:0004842">
    <property type="term" value="F:ubiquitin-protein transferase activity"/>
    <property type="evidence" value="ECO:0007669"/>
    <property type="project" value="TreeGrafter"/>
</dbReference>